<organism evidence="5 6">
    <name type="scientific">Succinivibrio dextrinosolvens DSM 3072</name>
    <dbReference type="NCBI Taxonomy" id="1123324"/>
    <lineage>
        <taxon>Bacteria</taxon>
        <taxon>Pseudomonadati</taxon>
        <taxon>Pseudomonadota</taxon>
        <taxon>Gammaproteobacteria</taxon>
        <taxon>Aeromonadales</taxon>
        <taxon>Succinivibrionaceae</taxon>
        <taxon>Succinivibrio</taxon>
    </lineage>
</organism>
<dbReference type="EMBL" id="FUXX01000009">
    <property type="protein sequence ID" value="SKA59948.1"/>
    <property type="molecule type" value="Genomic_DNA"/>
</dbReference>
<reference evidence="6" key="1">
    <citation type="submission" date="2017-02" db="EMBL/GenBank/DDBJ databases">
        <authorList>
            <person name="Varghese N."/>
            <person name="Submissions S."/>
        </authorList>
    </citation>
    <scope>NUCLEOTIDE SEQUENCE [LARGE SCALE GENOMIC DNA]</scope>
    <source>
        <strain evidence="6">DSM 3072</strain>
    </source>
</reference>
<dbReference type="Proteomes" id="UP000242432">
    <property type="component" value="Unassembled WGS sequence"/>
</dbReference>
<dbReference type="GO" id="GO:0019592">
    <property type="term" value="P:mannitol catabolic process"/>
    <property type="evidence" value="ECO:0007669"/>
    <property type="project" value="TreeGrafter"/>
</dbReference>
<dbReference type="InterPro" id="IPR013118">
    <property type="entry name" value="Mannitol_DH_C"/>
</dbReference>
<name>A0A1T4V4Q4_9GAMM</name>
<evidence type="ECO:0000313" key="5">
    <source>
        <dbReference type="EMBL" id="SKA59948.1"/>
    </source>
</evidence>
<dbReference type="InterPro" id="IPR036291">
    <property type="entry name" value="NAD(P)-bd_dom_sf"/>
</dbReference>
<dbReference type="Pfam" id="PF08125">
    <property type="entry name" value="Mannitol_dh_C"/>
    <property type="match status" value="1"/>
</dbReference>
<feature type="domain" description="Mannitol dehydrogenase N-terminal" evidence="3">
    <location>
        <begin position="19"/>
        <end position="261"/>
    </location>
</feature>
<evidence type="ECO:0000256" key="2">
    <source>
        <dbReference type="ARBA" id="ARBA00023027"/>
    </source>
</evidence>
<dbReference type="SUPFAM" id="SSF48179">
    <property type="entry name" value="6-phosphogluconate dehydrogenase C-terminal domain-like"/>
    <property type="match status" value="1"/>
</dbReference>
<sequence>MSTLNLNIKPECRSDLPVKAIQFGEGNFIRCFIDWMLYRMNQKNLFNGRVIAVQPTPRGRTVPVLKNQDCLFTAILHAMENGRVKESFEIINTIADARNPYDNADFEKLKEDFKLPTLEFIFSNTTEAGLVYTKEDLPEEGCVLSFPGKLTQLLYERFKAFKGVENACSISGLSILPCELIEDNGTKLKEIILKHADDWKLGDEFKSYVCEDCVFYNTLVDRVVSGYPKADAERYAKELGYEDALMSTGEEFSFMAIEGSDEISHKLPFAKAGLNVVVAPDITPYRLRKVRILNGAHTSNVPAAFLAGLDTVDEMMTDSVTGPFARSIIYDEIIPAVKLDKGMLTEFADAVVDRFMDPSLHHQLSSILMNCTSKVKARVIPSILDARAAGTHPSKLYFSLAAFFALYKNSDGTSPVTVSRADGKSGQFQDDEYAVKVMAKAWSLYKNSQSSAEDTVSCILSDSKLWGEDLSVKLDVKKIAELTHMVVTQGIKKTMSEC</sequence>
<dbReference type="NCBIfam" id="NF002969">
    <property type="entry name" value="PRK03643.1"/>
    <property type="match status" value="1"/>
</dbReference>
<dbReference type="Gene3D" id="3.40.50.720">
    <property type="entry name" value="NAD(P)-binding Rossmann-like Domain"/>
    <property type="match status" value="1"/>
</dbReference>
<dbReference type="InterPro" id="IPR008927">
    <property type="entry name" value="6-PGluconate_DH-like_C_sf"/>
</dbReference>
<keyword evidence="6" id="KW-1185">Reference proteome</keyword>
<dbReference type="RefSeq" id="WP_078928310.1">
    <property type="nucleotide sequence ID" value="NZ_FUXX01000009.1"/>
</dbReference>
<dbReference type="Gene3D" id="1.10.1040.10">
    <property type="entry name" value="N-(1-d-carboxylethyl)-l-norvaline Dehydrogenase, domain 2"/>
    <property type="match status" value="1"/>
</dbReference>
<dbReference type="PANTHER" id="PTHR30524:SF0">
    <property type="entry name" value="ALTRONATE OXIDOREDUCTASE-RELATED"/>
    <property type="match status" value="1"/>
</dbReference>
<dbReference type="SUPFAM" id="SSF51735">
    <property type="entry name" value="NAD(P)-binding Rossmann-fold domains"/>
    <property type="match status" value="1"/>
</dbReference>
<proteinExistence type="predicted"/>
<dbReference type="GO" id="GO:0005829">
    <property type="term" value="C:cytosol"/>
    <property type="evidence" value="ECO:0007669"/>
    <property type="project" value="TreeGrafter"/>
</dbReference>
<protein>
    <submittedName>
        <fullName evidence="5">Tagaturonate reductase</fullName>
    </submittedName>
</protein>
<evidence type="ECO:0000259" key="3">
    <source>
        <dbReference type="Pfam" id="PF01232"/>
    </source>
</evidence>
<feature type="domain" description="Mannitol dehydrogenase C-terminal" evidence="4">
    <location>
        <begin position="281"/>
        <end position="476"/>
    </location>
</feature>
<dbReference type="AlphaFoldDB" id="A0A1T4V4Q4"/>
<gene>
    <name evidence="5" type="ORF">SAMN02745213_00764</name>
</gene>
<dbReference type="PANTHER" id="PTHR30524">
    <property type="entry name" value="MANNITOL-1-PHOSPHATE 5-DEHYDROGENASE"/>
    <property type="match status" value="1"/>
</dbReference>
<evidence type="ECO:0000259" key="4">
    <source>
        <dbReference type="Pfam" id="PF08125"/>
    </source>
</evidence>
<dbReference type="InterPro" id="IPR013131">
    <property type="entry name" value="Mannitol_DH_N"/>
</dbReference>
<keyword evidence="2" id="KW-0520">NAD</keyword>
<dbReference type="GO" id="GO:0008926">
    <property type="term" value="F:mannitol-1-phosphate 5-dehydrogenase activity"/>
    <property type="evidence" value="ECO:0007669"/>
    <property type="project" value="TreeGrafter"/>
</dbReference>
<keyword evidence="1" id="KW-0560">Oxidoreductase</keyword>
<evidence type="ECO:0000256" key="1">
    <source>
        <dbReference type="ARBA" id="ARBA00023002"/>
    </source>
</evidence>
<dbReference type="InterPro" id="IPR013328">
    <property type="entry name" value="6PGD_dom2"/>
</dbReference>
<dbReference type="Pfam" id="PF01232">
    <property type="entry name" value="Mannitol_dh"/>
    <property type="match status" value="1"/>
</dbReference>
<evidence type="ECO:0000313" key="6">
    <source>
        <dbReference type="Proteomes" id="UP000242432"/>
    </source>
</evidence>
<accession>A0A1T4V4Q4</accession>